<feature type="compositionally biased region" description="Low complexity" evidence="1">
    <location>
        <begin position="76"/>
        <end position="89"/>
    </location>
</feature>
<keyword evidence="3" id="KW-1185">Reference proteome</keyword>
<gene>
    <name evidence="2" type="ORF">AMATHDRAFT_2861</name>
</gene>
<proteinExistence type="predicted"/>
<evidence type="ECO:0000313" key="2">
    <source>
        <dbReference type="EMBL" id="PFH51579.1"/>
    </source>
</evidence>
<organism evidence="2 3">
    <name type="scientific">Amanita thiersii Skay4041</name>
    <dbReference type="NCBI Taxonomy" id="703135"/>
    <lineage>
        <taxon>Eukaryota</taxon>
        <taxon>Fungi</taxon>
        <taxon>Dikarya</taxon>
        <taxon>Basidiomycota</taxon>
        <taxon>Agaricomycotina</taxon>
        <taxon>Agaricomycetes</taxon>
        <taxon>Agaricomycetidae</taxon>
        <taxon>Agaricales</taxon>
        <taxon>Pluteineae</taxon>
        <taxon>Amanitaceae</taxon>
        <taxon>Amanita</taxon>
    </lineage>
</organism>
<sequence>MSATQSNANIVAFPSVSSSLHTLPAATSMKNVNLHHNMYAARAAESEAKLKKALSKAASTNGSSNSQPIPMPVFTPPSDTSTSSSPPLMMKKKPKFST</sequence>
<dbReference type="AlphaFoldDB" id="A0A2A9NM11"/>
<dbReference type="OrthoDB" id="3267993at2759"/>
<protein>
    <submittedName>
        <fullName evidence="2">Uncharacterized protein</fullName>
    </submittedName>
</protein>
<name>A0A2A9NM11_9AGAR</name>
<dbReference type="Proteomes" id="UP000242287">
    <property type="component" value="Unassembled WGS sequence"/>
</dbReference>
<dbReference type="EMBL" id="KZ301986">
    <property type="protein sequence ID" value="PFH51579.1"/>
    <property type="molecule type" value="Genomic_DNA"/>
</dbReference>
<feature type="region of interest" description="Disordered" evidence="1">
    <location>
        <begin position="49"/>
        <end position="98"/>
    </location>
</feature>
<reference evidence="2 3" key="1">
    <citation type="submission" date="2014-02" db="EMBL/GenBank/DDBJ databases">
        <title>Transposable element dynamics among asymbiotic and ectomycorrhizal Amanita fungi.</title>
        <authorList>
            <consortium name="DOE Joint Genome Institute"/>
            <person name="Hess J."/>
            <person name="Skrede I."/>
            <person name="Wolfe B."/>
            <person name="LaButti K."/>
            <person name="Ohm R.A."/>
            <person name="Grigoriev I.V."/>
            <person name="Pringle A."/>
        </authorList>
    </citation>
    <scope>NUCLEOTIDE SEQUENCE [LARGE SCALE GENOMIC DNA]</scope>
    <source>
        <strain evidence="2 3">SKay4041</strain>
    </source>
</reference>
<evidence type="ECO:0000313" key="3">
    <source>
        <dbReference type="Proteomes" id="UP000242287"/>
    </source>
</evidence>
<accession>A0A2A9NM11</accession>
<evidence type="ECO:0000256" key="1">
    <source>
        <dbReference type="SAM" id="MobiDB-lite"/>
    </source>
</evidence>